<feature type="chain" id="PRO_5013140892" evidence="1">
    <location>
        <begin position="24"/>
        <end position="322"/>
    </location>
</feature>
<dbReference type="Proteomes" id="UP000196573">
    <property type="component" value="Unassembled WGS sequence"/>
</dbReference>
<dbReference type="InterPro" id="IPR015168">
    <property type="entry name" value="SsuA/THI5"/>
</dbReference>
<evidence type="ECO:0000313" key="3">
    <source>
        <dbReference type="EMBL" id="SMA49825.1"/>
    </source>
</evidence>
<dbReference type="AlphaFoldDB" id="A0A1X7ANH7"/>
<dbReference type="PANTHER" id="PTHR31528">
    <property type="entry name" value="4-AMINO-5-HYDROXYMETHYL-2-METHYLPYRIMIDINE PHOSPHATE SYNTHASE THI11-RELATED"/>
    <property type="match status" value="1"/>
</dbReference>
<dbReference type="Gene3D" id="3.40.190.10">
    <property type="entry name" value="Periplasmic binding protein-like II"/>
    <property type="match status" value="2"/>
</dbReference>
<reference evidence="3 4" key="1">
    <citation type="submission" date="2017-03" db="EMBL/GenBank/DDBJ databases">
        <authorList>
            <person name="Afonso C.L."/>
            <person name="Miller P.J."/>
            <person name="Scott M.A."/>
            <person name="Spackman E."/>
            <person name="Goraichik I."/>
            <person name="Dimitrov K.M."/>
            <person name="Suarez D.L."/>
            <person name="Swayne D.E."/>
        </authorList>
    </citation>
    <scope>NUCLEOTIDE SEQUENCE [LARGE SCALE GENOMIC DNA]</scope>
    <source>
        <strain evidence="3">SB41UT1</strain>
    </source>
</reference>
<gene>
    <name evidence="3" type="ORF">EHSB41UT_03615</name>
</gene>
<protein>
    <submittedName>
        <fullName evidence="3">Putative thiamine biosynthesis protein</fullName>
    </submittedName>
</protein>
<feature type="domain" description="SsuA/THI5-like" evidence="2">
    <location>
        <begin position="43"/>
        <end position="254"/>
    </location>
</feature>
<dbReference type="InterPro" id="IPR027939">
    <property type="entry name" value="NMT1/THI5"/>
</dbReference>
<accession>A0A1X7ANH7</accession>
<evidence type="ECO:0000256" key="1">
    <source>
        <dbReference type="SAM" id="SignalP"/>
    </source>
</evidence>
<dbReference type="Pfam" id="PF09084">
    <property type="entry name" value="NMT1"/>
    <property type="match status" value="1"/>
</dbReference>
<name>A0A1X7ANH7_9GAMM</name>
<proteinExistence type="predicted"/>
<dbReference type="EMBL" id="FWPT01000009">
    <property type="protein sequence ID" value="SMA49825.1"/>
    <property type="molecule type" value="Genomic_DNA"/>
</dbReference>
<evidence type="ECO:0000313" key="4">
    <source>
        <dbReference type="Proteomes" id="UP000196573"/>
    </source>
</evidence>
<evidence type="ECO:0000259" key="2">
    <source>
        <dbReference type="Pfam" id="PF09084"/>
    </source>
</evidence>
<organism evidence="3 4">
    <name type="scientific">Parendozoicomonas haliclonae</name>
    <dbReference type="NCBI Taxonomy" id="1960125"/>
    <lineage>
        <taxon>Bacteria</taxon>
        <taxon>Pseudomonadati</taxon>
        <taxon>Pseudomonadota</taxon>
        <taxon>Gammaproteobacteria</taxon>
        <taxon>Oceanospirillales</taxon>
        <taxon>Endozoicomonadaceae</taxon>
        <taxon>Parendozoicomonas</taxon>
    </lineage>
</organism>
<dbReference type="SUPFAM" id="SSF53850">
    <property type="entry name" value="Periplasmic binding protein-like II"/>
    <property type="match status" value="1"/>
</dbReference>
<dbReference type="PANTHER" id="PTHR31528:SF3">
    <property type="entry name" value="THIAMINE BIOSYNTHESIS PROTEIN HI_0357-RELATED"/>
    <property type="match status" value="1"/>
</dbReference>
<sequence length="322" mass="35748">MLKKLAAGLMLCFAATASVAAFAKELPKEQPKELTLMLEWFINPDHGPIIVAQQKGYFEQEGVKVTIQEPADPDLPPKLVAANDVDLAVYYQPSLIQAASEGLPLAWAGTLVATPLDGLIVLKDGPIKSLADMKGKSIGFSVNGSEKAILDTMFKPYGFGAEDVKTVNVGWNLSSSLMTGRVDALLGAYRNFELNSLELHKNSGKMFFIEEHGVPPYDELIFIANSKTADKEAIRRFLRAVERGAQFIANNPEEGWKVFRDSKPEALDNDLNRMAWIDTADRFALRPAAVDKGRYQRYAEFLKEFGEIKQVPDLKTMMLELY</sequence>
<dbReference type="GO" id="GO:0009228">
    <property type="term" value="P:thiamine biosynthetic process"/>
    <property type="evidence" value="ECO:0007669"/>
    <property type="project" value="InterPro"/>
</dbReference>
<keyword evidence="4" id="KW-1185">Reference proteome</keyword>
<keyword evidence="1" id="KW-0732">Signal</keyword>
<feature type="signal peptide" evidence="1">
    <location>
        <begin position="1"/>
        <end position="23"/>
    </location>
</feature>
<dbReference type="RefSeq" id="WP_242667359.1">
    <property type="nucleotide sequence ID" value="NZ_CBCSCN010000011.1"/>
</dbReference>